<evidence type="ECO:0000256" key="5">
    <source>
        <dbReference type="ARBA" id="ARBA00013013"/>
    </source>
</evidence>
<evidence type="ECO:0000256" key="12">
    <source>
        <dbReference type="ARBA" id="ARBA00023002"/>
    </source>
</evidence>
<dbReference type="GO" id="GO:0006099">
    <property type="term" value="P:tricarboxylic acid cycle"/>
    <property type="evidence" value="ECO:0007669"/>
    <property type="project" value="UniProtKB-KW"/>
</dbReference>
<dbReference type="Gene3D" id="3.40.718.10">
    <property type="entry name" value="Isopropylmalate Dehydrogenase"/>
    <property type="match status" value="1"/>
</dbReference>
<dbReference type="RefSeq" id="WP_129890447.1">
    <property type="nucleotide sequence ID" value="NZ_CP035758.1"/>
</dbReference>
<comment type="similarity">
    <text evidence="3">Belongs to the isocitrate and isopropylmalate dehydrogenases family.</text>
</comment>
<dbReference type="FunFam" id="3.40.718.10:FF:000020">
    <property type="entry name" value="Isocitrate dehydrogenase"/>
    <property type="match status" value="1"/>
</dbReference>
<evidence type="ECO:0000256" key="15">
    <source>
        <dbReference type="ARBA" id="ARBA00029765"/>
    </source>
</evidence>
<keyword evidence="13" id="KW-0464">Manganese</keyword>
<dbReference type="InterPro" id="IPR024084">
    <property type="entry name" value="IsoPropMal-DH-like_dom"/>
</dbReference>
<proteinExistence type="inferred from homology"/>
<comment type="catalytic activity">
    <reaction evidence="14">
        <text>D-threo-isocitrate + NADP(+) = 2-oxoglutarate + CO2 + NADPH</text>
        <dbReference type="Rhea" id="RHEA:19629"/>
        <dbReference type="ChEBI" id="CHEBI:15562"/>
        <dbReference type="ChEBI" id="CHEBI:16526"/>
        <dbReference type="ChEBI" id="CHEBI:16810"/>
        <dbReference type="ChEBI" id="CHEBI:57783"/>
        <dbReference type="ChEBI" id="CHEBI:58349"/>
        <dbReference type="EC" id="1.1.1.42"/>
    </reaction>
</comment>
<keyword evidence="21" id="KW-1185">Reference proteome</keyword>
<sequence length="482" mass="53065">MAEKTPITVAYGDGIGPEIMSATLHIITEAGANIEIEPIEVGEKVYLRGISAGIEPSAWESLRRTQVFLKAPITTPQGGGYKSLNVTTRTTFGLYANVRPCVAYYPFIDTKHPNMDVVIIRENEEDTYTGIEYRQTHDMMESLKLISRPGSERIVRYAFEYARSNNRKKVTCFMKDNIMKLTDGLFHKVFDEIAKEYPDIQNESWIVDIGAAKLADTPESFDVVVMPNLYGDILSDVAAQIAGSVGLAGSANIGEQCAMFEAIHGSAPRRAGQNLANPSGLLLGAVLMLVHINQPDVATRVHNAWLKTIEDGIHTYDIYTEGVSKQKVGTKEFADAVVARLGQRPEKLKAVNYTSAPRKAPEKHATQQTAPEKKELVGIDVFLDWSNGSANQLGEQLQHANGDGLELTIITNRGAKVWPNGLPETFTTDHWRCRFLSKGGSTSHKQITALLQRLAASGFDFIKTENLYTFDGQNGFSQVPGE</sequence>
<keyword evidence="10" id="KW-0460">Magnesium</keyword>
<accession>A0A4P6JV58</accession>
<evidence type="ECO:0000256" key="8">
    <source>
        <dbReference type="ARBA" id="ARBA00022532"/>
    </source>
</evidence>
<dbReference type="GO" id="GO:0006102">
    <property type="term" value="P:isocitrate metabolic process"/>
    <property type="evidence" value="ECO:0007669"/>
    <property type="project" value="TreeGrafter"/>
</dbReference>
<dbReference type="SMART" id="SM01329">
    <property type="entry name" value="Iso_dh"/>
    <property type="match status" value="1"/>
</dbReference>
<dbReference type="PROSITE" id="PS00470">
    <property type="entry name" value="IDH_IMDH"/>
    <property type="match status" value="1"/>
</dbReference>
<dbReference type="AlphaFoldDB" id="A0A4P6JV58"/>
<reference evidence="20 21" key="1">
    <citation type="submission" date="2019-01" db="EMBL/GenBank/DDBJ databases">
        <title>Ktedonosporobacter rubrisoli SCAWS-G2.</title>
        <authorList>
            <person name="Huang Y."/>
            <person name="Yan B."/>
        </authorList>
    </citation>
    <scope>NUCLEOTIDE SEQUENCE [LARGE SCALE GENOMIC DNA]</scope>
    <source>
        <strain evidence="20 21">SCAWS-G2</strain>
    </source>
</reference>
<keyword evidence="12 20" id="KW-0560">Oxidoreductase</keyword>
<evidence type="ECO:0000256" key="3">
    <source>
        <dbReference type="ARBA" id="ARBA00007769"/>
    </source>
</evidence>
<keyword evidence="11" id="KW-0521">NADP</keyword>
<evidence type="ECO:0000256" key="1">
    <source>
        <dbReference type="ARBA" id="ARBA00001936"/>
    </source>
</evidence>
<evidence type="ECO:0000256" key="9">
    <source>
        <dbReference type="ARBA" id="ARBA00022723"/>
    </source>
</evidence>
<comment type="cofactor">
    <cofactor evidence="1">
        <name>Mn(2+)</name>
        <dbReference type="ChEBI" id="CHEBI:29035"/>
    </cofactor>
</comment>
<evidence type="ECO:0000256" key="10">
    <source>
        <dbReference type="ARBA" id="ARBA00022842"/>
    </source>
</evidence>
<dbReference type="KEGG" id="kbs:EPA93_26765"/>
<dbReference type="NCBIfam" id="NF006673">
    <property type="entry name" value="PRK09222.1"/>
    <property type="match status" value="1"/>
</dbReference>
<dbReference type="Proteomes" id="UP000290365">
    <property type="component" value="Chromosome"/>
</dbReference>
<comment type="cofactor">
    <cofactor evidence="2">
        <name>Mg(2+)</name>
        <dbReference type="ChEBI" id="CHEBI:18420"/>
    </cofactor>
</comment>
<dbReference type="GO" id="GO:0051287">
    <property type="term" value="F:NAD binding"/>
    <property type="evidence" value="ECO:0007669"/>
    <property type="project" value="InterPro"/>
</dbReference>
<protein>
    <recommendedName>
        <fullName evidence="6">Isocitrate dehydrogenase [NADP]</fullName>
        <ecNumber evidence="5">1.1.1.42</ecNumber>
    </recommendedName>
    <alternativeName>
        <fullName evidence="15">IDP</fullName>
    </alternativeName>
    <alternativeName>
        <fullName evidence="16">NADP(+)-specific ICDH</fullName>
    </alternativeName>
    <alternativeName>
        <fullName evidence="17">Oxalosuccinate decarboxylase</fullName>
    </alternativeName>
</protein>
<evidence type="ECO:0000256" key="7">
    <source>
        <dbReference type="ARBA" id="ARBA00022435"/>
    </source>
</evidence>
<evidence type="ECO:0000256" key="13">
    <source>
        <dbReference type="ARBA" id="ARBA00023211"/>
    </source>
</evidence>
<dbReference type="SUPFAM" id="SSF53659">
    <property type="entry name" value="Isocitrate/Isopropylmalate dehydrogenase-like"/>
    <property type="match status" value="1"/>
</dbReference>
<comment type="function">
    <text evidence="18">Catalyzes the oxidative decarboxylation of isocitrate to 2-oxoglutarate and carbon dioxide with the concomitant reduction of NADP(+).</text>
</comment>
<evidence type="ECO:0000256" key="2">
    <source>
        <dbReference type="ARBA" id="ARBA00001946"/>
    </source>
</evidence>
<keyword evidence="8" id="KW-0816">Tricarboxylic acid cycle</keyword>
<dbReference type="PANTHER" id="PTHR11835">
    <property type="entry name" value="DECARBOXYLATING DEHYDROGENASES-ISOCITRATE, ISOPROPYLMALATE, TARTRATE"/>
    <property type="match status" value="1"/>
</dbReference>
<dbReference type="EMBL" id="CP035758">
    <property type="protein sequence ID" value="QBD79394.1"/>
    <property type="molecule type" value="Genomic_DNA"/>
</dbReference>
<evidence type="ECO:0000259" key="19">
    <source>
        <dbReference type="SMART" id="SM01329"/>
    </source>
</evidence>
<name>A0A4P6JV58_KTERU</name>
<evidence type="ECO:0000256" key="18">
    <source>
        <dbReference type="ARBA" id="ARBA00046127"/>
    </source>
</evidence>
<evidence type="ECO:0000256" key="16">
    <source>
        <dbReference type="ARBA" id="ARBA00029990"/>
    </source>
</evidence>
<dbReference type="InterPro" id="IPR014273">
    <property type="entry name" value="Isocitrate_DH_bac-typ"/>
</dbReference>
<dbReference type="GO" id="GO:0004449">
    <property type="term" value="F:isocitrate dehydrogenase (NAD+) activity"/>
    <property type="evidence" value="ECO:0007669"/>
    <property type="project" value="TreeGrafter"/>
</dbReference>
<gene>
    <name evidence="20" type="ORF">EPA93_26765</name>
</gene>
<evidence type="ECO:0000313" key="20">
    <source>
        <dbReference type="EMBL" id="QBD79394.1"/>
    </source>
</evidence>
<evidence type="ECO:0000256" key="4">
    <source>
        <dbReference type="ARBA" id="ARBA00011738"/>
    </source>
</evidence>
<evidence type="ECO:0000256" key="6">
    <source>
        <dbReference type="ARBA" id="ARBA00019562"/>
    </source>
</evidence>
<organism evidence="20 21">
    <name type="scientific">Ktedonosporobacter rubrisoli</name>
    <dbReference type="NCBI Taxonomy" id="2509675"/>
    <lineage>
        <taxon>Bacteria</taxon>
        <taxon>Bacillati</taxon>
        <taxon>Chloroflexota</taxon>
        <taxon>Ktedonobacteria</taxon>
        <taxon>Ktedonobacterales</taxon>
        <taxon>Ktedonosporobacteraceae</taxon>
        <taxon>Ktedonosporobacter</taxon>
    </lineage>
</organism>
<dbReference type="Pfam" id="PF00180">
    <property type="entry name" value="Iso_dh"/>
    <property type="match status" value="1"/>
</dbReference>
<dbReference type="InterPro" id="IPR040978">
    <property type="entry name" value="Isocitrate_DH_TT1725_C"/>
</dbReference>
<dbReference type="GO" id="GO:0006097">
    <property type="term" value="P:glyoxylate cycle"/>
    <property type="evidence" value="ECO:0007669"/>
    <property type="project" value="UniProtKB-KW"/>
</dbReference>
<evidence type="ECO:0000256" key="11">
    <source>
        <dbReference type="ARBA" id="ARBA00022857"/>
    </source>
</evidence>
<dbReference type="OrthoDB" id="9806254at2"/>
<evidence type="ECO:0000256" key="14">
    <source>
        <dbReference type="ARBA" id="ARBA00023554"/>
    </source>
</evidence>
<evidence type="ECO:0000313" key="21">
    <source>
        <dbReference type="Proteomes" id="UP000290365"/>
    </source>
</evidence>
<dbReference type="PANTHER" id="PTHR11835:SF43">
    <property type="entry name" value="ISOPROPYLMALATE DEHYDROGENASE-LIKE DOMAIN-CONTAINING PROTEIN"/>
    <property type="match status" value="1"/>
</dbReference>
<dbReference type="GO" id="GO:0000287">
    <property type="term" value="F:magnesium ion binding"/>
    <property type="evidence" value="ECO:0007669"/>
    <property type="project" value="InterPro"/>
</dbReference>
<dbReference type="NCBIfam" id="TIGR02924">
    <property type="entry name" value="ICDH_alpha"/>
    <property type="match status" value="1"/>
</dbReference>
<dbReference type="Pfam" id="PF18324">
    <property type="entry name" value="Isocitrate_DH_C_bact"/>
    <property type="match status" value="1"/>
</dbReference>
<dbReference type="GO" id="GO:0004450">
    <property type="term" value="F:isocitrate dehydrogenase (NADP+) activity"/>
    <property type="evidence" value="ECO:0007669"/>
    <property type="project" value="UniProtKB-EC"/>
</dbReference>
<dbReference type="InterPro" id="IPR046997">
    <property type="entry name" value="Isocitrate_DH_TT1725_C_sf"/>
</dbReference>
<feature type="domain" description="Isopropylmalate dehydrogenase-like" evidence="19">
    <location>
        <begin position="6"/>
        <end position="337"/>
    </location>
</feature>
<evidence type="ECO:0000256" key="17">
    <source>
        <dbReference type="ARBA" id="ARBA00031098"/>
    </source>
</evidence>
<dbReference type="EC" id="1.1.1.42" evidence="5"/>
<keyword evidence="7" id="KW-0329">Glyoxylate bypass</keyword>
<dbReference type="InterPro" id="IPR019818">
    <property type="entry name" value="IsoCit/isopropylmalate_DH_CS"/>
</dbReference>
<keyword evidence="9" id="KW-0479">Metal-binding</keyword>
<comment type="subunit">
    <text evidence="4">Homodimer.</text>
</comment>
<dbReference type="Gene3D" id="3.30.70.1570">
    <property type="match status" value="1"/>
</dbReference>